<dbReference type="Proteomes" id="UP000527616">
    <property type="component" value="Unassembled WGS sequence"/>
</dbReference>
<feature type="compositionally biased region" description="Basic and acidic residues" evidence="1">
    <location>
        <begin position="78"/>
        <end position="89"/>
    </location>
</feature>
<evidence type="ECO:0000256" key="1">
    <source>
        <dbReference type="SAM" id="MobiDB-lite"/>
    </source>
</evidence>
<name>A0A7Z0D8Q5_9ACTN</name>
<feature type="region of interest" description="Disordered" evidence="1">
    <location>
        <begin position="66"/>
        <end position="101"/>
    </location>
</feature>
<organism evidence="2 3">
    <name type="scientific">Naumannella cuiyingiana</name>
    <dbReference type="NCBI Taxonomy" id="1347891"/>
    <lineage>
        <taxon>Bacteria</taxon>
        <taxon>Bacillati</taxon>
        <taxon>Actinomycetota</taxon>
        <taxon>Actinomycetes</taxon>
        <taxon>Propionibacteriales</taxon>
        <taxon>Propionibacteriaceae</taxon>
        <taxon>Naumannella</taxon>
    </lineage>
</organism>
<evidence type="ECO:0000313" key="2">
    <source>
        <dbReference type="EMBL" id="NYI71020.1"/>
    </source>
</evidence>
<proteinExistence type="predicted"/>
<evidence type="ECO:0000313" key="3">
    <source>
        <dbReference type="Proteomes" id="UP000527616"/>
    </source>
</evidence>
<reference evidence="2 3" key="1">
    <citation type="submission" date="2020-07" db="EMBL/GenBank/DDBJ databases">
        <title>Sequencing the genomes of 1000 actinobacteria strains.</title>
        <authorList>
            <person name="Klenk H.-P."/>
        </authorList>
    </citation>
    <scope>NUCLEOTIDE SEQUENCE [LARGE SCALE GENOMIC DNA]</scope>
    <source>
        <strain evidence="2 3">DSM 103164</strain>
    </source>
</reference>
<gene>
    <name evidence="2" type="ORF">GGQ54_001580</name>
</gene>
<dbReference type="RefSeq" id="WP_179444899.1">
    <property type="nucleotide sequence ID" value="NZ_JACBZS010000001.1"/>
</dbReference>
<comment type="caution">
    <text evidence="2">The sequence shown here is derived from an EMBL/GenBank/DDBJ whole genome shotgun (WGS) entry which is preliminary data.</text>
</comment>
<dbReference type="EMBL" id="JACBZS010000001">
    <property type="protein sequence ID" value="NYI71020.1"/>
    <property type="molecule type" value="Genomic_DNA"/>
</dbReference>
<protein>
    <submittedName>
        <fullName evidence="2">Uncharacterized protein</fullName>
    </submittedName>
</protein>
<sequence>MPEPRPQPSSDELDAVAELLAAEAELPMPREVADRLEAVLAAEAAAAEAGESAAARAAALRAAAKRTDLGTFGQNPASERKDFSAEARHRVAAQNRARHSD</sequence>
<accession>A0A7Z0D8Q5</accession>
<keyword evidence="3" id="KW-1185">Reference proteome</keyword>
<dbReference type="AlphaFoldDB" id="A0A7Z0D8Q5"/>